<comment type="caution">
    <text evidence="1">The sequence shown here is derived from an EMBL/GenBank/DDBJ whole genome shotgun (WGS) entry which is preliminary data.</text>
</comment>
<dbReference type="RefSeq" id="WP_174437695.1">
    <property type="nucleotide sequence ID" value="NZ_BAABCC010000057.1"/>
</dbReference>
<accession>A0ABX2KQH9</accession>
<proteinExistence type="predicted"/>
<reference evidence="1 2" key="1">
    <citation type="submission" date="2019-10" db="EMBL/GenBank/DDBJ databases">
        <title>Genome sequence of Azospirillum formosense CC-Nfb-7.</title>
        <authorList>
            <person name="Ambrosini A."/>
            <person name="Sant'Anna F.H."/>
            <person name="Cassan F.D."/>
            <person name="Souza E.M."/>
            <person name="Passaglia L.M.P."/>
        </authorList>
    </citation>
    <scope>NUCLEOTIDE SEQUENCE [LARGE SCALE GENOMIC DNA]</scope>
    <source>
        <strain evidence="1 2">CC-NFb-7</strain>
    </source>
</reference>
<dbReference type="Pfam" id="PF02924">
    <property type="entry name" value="HDPD"/>
    <property type="match status" value="1"/>
</dbReference>
<evidence type="ECO:0000313" key="1">
    <source>
        <dbReference type="EMBL" id="NUB18385.1"/>
    </source>
</evidence>
<dbReference type="EMBL" id="WHOR01000016">
    <property type="protein sequence ID" value="NUB18385.1"/>
    <property type="molecule type" value="Genomic_DNA"/>
</dbReference>
<name>A0ABX2KQH9_9PROT</name>
<gene>
    <name evidence="1" type="ORF">GBZ26_03990</name>
</gene>
<evidence type="ECO:0000313" key="2">
    <source>
        <dbReference type="Proteomes" id="UP000639419"/>
    </source>
</evidence>
<dbReference type="Proteomes" id="UP000639419">
    <property type="component" value="Unassembled WGS sequence"/>
</dbReference>
<sequence length="126" mass="12612">MAALTEGRHAAEFVLSEGNRSISRDVVTIVSGAGPLAAGTVLGKIAASGKYEPATAAAADPATGSETAVAVLLYPVDATAADVSAAAITRFAEVNTTLLTYDETVNDAAKRAAKIAQLAVVGIIAR</sequence>
<dbReference type="InterPro" id="IPR004195">
    <property type="entry name" value="Head_decoration_D"/>
</dbReference>
<keyword evidence="2" id="KW-1185">Reference proteome</keyword>
<protein>
    <submittedName>
        <fullName evidence="1">Head decoration protein</fullName>
    </submittedName>
</protein>
<dbReference type="Gene3D" id="2.40.300.10">
    <property type="entry name" value="Head decoration protein D"/>
    <property type="match status" value="1"/>
</dbReference>
<organism evidence="1 2">
    <name type="scientific">Azospirillum formosense</name>
    <dbReference type="NCBI Taxonomy" id="861533"/>
    <lineage>
        <taxon>Bacteria</taxon>
        <taxon>Pseudomonadati</taxon>
        <taxon>Pseudomonadota</taxon>
        <taxon>Alphaproteobacteria</taxon>
        <taxon>Rhodospirillales</taxon>
        <taxon>Azospirillaceae</taxon>
        <taxon>Azospirillum</taxon>
    </lineage>
</organism>